<comment type="caution">
    <text evidence="2">The sequence shown here is derived from an EMBL/GenBank/DDBJ whole genome shotgun (WGS) entry which is preliminary data.</text>
</comment>
<dbReference type="AlphaFoldDB" id="A0A4C1VYK1"/>
<keyword evidence="1" id="KW-0812">Transmembrane</keyword>
<keyword evidence="3" id="KW-1185">Reference proteome</keyword>
<evidence type="ECO:0000313" key="2">
    <source>
        <dbReference type="EMBL" id="GBP42895.1"/>
    </source>
</evidence>
<keyword evidence="1" id="KW-0472">Membrane</keyword>
<keyword evidence="1" id="KW-1133">Transmembrane helix</keyword>
<organism evidence="2 3">
    <name type="scientific">Eumeta variegata</name>
    <name type="common">Bagworm moth</name>
    <name type="synonym">Eumeta japonica</name>
    <dbReference type="NCBI Taxonomy" id="151549"/>
    <lineage>
        <taxon>Eukaryota</taxon>
        <taxon>Metazoa</taxon>
        <taxon>Ecdysozoa</taxon>
        <taxon>Arthropoda</taxon>
        <taxon>Hexapoda</taxon>
        <taxon>Insecta</taxon>
        <taxon>Pterygota</taxon>
        <taxon>Neoptera</taxon>
        <taxon>Endopterygota</taxon>
        <taxon>Lepidoptera</taxon>
        <taxon>Glossata</taxon>
        <taxon>Ditrysia</taxon>
        <taxon>Tineoidea</taxon>
        <taxon>Psychidae</taxon>
        <taxon>Oiketicinae</taxon>
        <taxon>Eumeta</taxon>
    </lineage>
</organism>
<gene>
    <name evidence="2" type="ORF">EVAR_87274_1</name>
</gene>
<protein>
    <submittedName>
        <fullName evidence="2">Uncharacterized protein</fullName>
    </submittedName>
</protein>
<feature type="transmembrane region" description="Helical" evidence="1">
    <location>
        <begin position="57"/>
        <end position="85"/>
    </location>
</feature>
<sequence length="107" mass="11968">MRSHSHPSSRNCLNAIEAVGSIFPFWVAVGAVVECVSTFGFFPFIPHLSSVTGSSSFFPWISFCHIFLVPPGMHGYVLGTLFFLYTFSLWFREANENATLEESPDIK</sequence>
<feature type="transmembrane region" description="Helical" evidence="1">
    <location>
        <begin position="21"/>
        <end position="45"/>
    </location>
</feature>
<name>A0A4C1VYK1_EUMVA</name>
<dbReference type="EMBL" id="BGZK01000426">
    <property type="protein sequence ID" value="GBP42895.1"/>
    <property type="molecule type" value="Genomic_DNA"/>
</dbReference>
<proteinExistence type="predicted"/>
<accession>A0A4C1VYK1</accession>
<dbReference type="Proteomes" id="UP000299102">
    <property type="component" value="Unassembled WGS sequence"/>
</dbReference>
<evidence type="ECO:0000313" key="3">
    <source>
        <dbReference type="Proteomes" id="UP000299102"/>
    </source>
</evidence>
<reference evidence="2 3" key="1">
    <citation type="journal article" date="2019" name="Commun. Biol.">
        <title>The bagworm genome reveals a unique fibroin gene that provides high tensile strength.</title>
        <authorList>
            <person name="Kono N."/>
            <person name="Nakamura H."/>
            <person name="Ohtoshi R."/>
            <person name="Tomita M."/>
            <person name="Numata K."/>
            <person name="Arakawa K."/>
        </authorList>
    </citation>
    <scope>NUCLEOTIDE SEQUENCE [LARGE SCALE GENOMIC DNA]</scope>
</reference>
<evidence type="ECO:0000256" key="1">
    <source>
        <dbReference type="SAM" id="Phobius"/>
    </source>
</evidence>